<dbReference type="InterPro" id="IPR004948">
    <property type="entry name" value="Nuc-triphosphatase_THEP1"/>
</dbReference>
<keyword evidence="1" id="KW-0547">Nucleotide-binding</keyword>
<sequence length="178" mass="19519">MSNNFLISGKPGSGKTTLVTKVVAALDTAGFKAGGFVTEEIKEGSTRVGFAVRDLKGDEAVLAHMNYKGKPRVGKYGVDLNAFEEIALAALRLGRDEADFLVADEIGRMEIKSDTFRATVLEVMNSVLPLLATIPEAGDEFISDLKRRDDIEVYIINTRNRDELEGVIYEAMREKLSC</sequence>
<protein>
    <recommendedName>
        <fullName evidence="6">NTPase</fullName>
    </recommendedName>
</protein>
<name>A0A1F2WIH2_9ACTN</name>
<dbReference type="STRING" id="1797197.A2Y75_08735"/>
<dbReference type="SUPFAM" id="SSF52540">
    <property type="entry name" value="P-loop containing nucleoside triphosphate hydrolases"/>
    <property type="match status" value="1"/>
</dbReference>
<evidence type="ECO:0008006" key="6">
    <source>
        <dbReference type="Google" id="ProtNLM"/>
    </source>
</evidence>
<dbReference type="Pfam" id="PF03266">
    <property type="entry name" value="NTPase_1"/>
    <property type="match status" value="1"/>
</dbReference>
<dbReference type="GO" id="GO:0005524">
    <property type="term" value="F:ATP binding"/>
    <property type="evidence" value="ECO:0007669"/>
    <property type="project" value="UniProtKB-KW"/>
</dbReference>
<comment type="caution">
    <text evidence="4">The sequence shown here is derived from an EMBL/GenBank/DDBJ whole genome shotgun (WGS) entry which is preliminary data.</text>
</comment>
<dbReference type="HAMAP" id="MF_00796">
    <property type="entry name" value="NTPase_1"/>
    <property type="match status" value="1"/>
</dbReference>
<dbReference type="GO" id="GO:0017111">
    <property type="term" value="F:ribonucleoside triphosphate phosphatase activity"/>
    <property type="evidence" value="ECO:0007669"/>
    <property type="project" value="InterPro"/>
</dbReference>
<dbReference type="Proteomes" id="UP000177876">
    <property type="component" value="Unassembled WGS sequence"/>
</dbReference>
<evidence type="ECO:0000256" key="1">
    <source>
        <dbReference type="ARBA" id="ARBA00022741"/>
    </source>
</evidence>
<evidence type="ECO:0000256" key="2">
    <source>
        <dbReference type="ARBA" id="ARBA00022801"/>
    </source>
</evidence>
<evidence type="ECO:0000256" key="3">
    <source>
        <dbReference type="ARBA" id="ARBA00022840"/>
    </source>
</evidence>
<dbReference type="NCBIfam" id="NF010248">
    <property type="entry name" value="PRK13695.1"/>
    <property type="match status" value="1"/>
</dbReference>
<accession>A0A1F2WIH2</accession>
<evidence type="ECO:0000313" key="4">
    <source>
        <dbReference type="EMBL" id="OFW56640.1"/>
    </source>
</evidence>
<keyword evidence="2" id="KW-0378">Hydrolase</keyword>
<evidence type="ECO:0000313" key="5">
    <source>
        <dbReference type="Proteomes" id="UP000177876"/>
    </source>
</evidence>
<dbReference type="AlphaFoldDB" id="A0A1F2WIH2"/>
<dbReference type="InterPro" id="IPR027417">
    <property type="entry name" value="P-loop_NTPase"/>
</dbReference>
<gene>
    <name evidence="4" type="ORF">A2Y75_08735</name>
</gene>
<keyword evidence="3" id="KW-0067">ATP-binding</keyword>
<proteinExistence type="inferred from homology"/>
<dbReference type="EMBL" id="MELK01000042">
    <property type="protein sequence ID" value="OFW56640.1"/>
    <property type="molecule type" value="Genomic_DNA"/>
</dbReference>
<dbReference type="Gene3D" id="3.40.50.300">
    <property type="entry name" value="P-loop containing nucleotide triphosphate hydrolases"/>
    <property type="match status" value="1"/>
</dbReference>
<organism evidence="4 5">
    <name type="scientific">Candidatus Solincola sediminis</name>
    <dbReference type="NCBI Taxonomy" id="1797199"/>
    <lineage>
        <taxon>Bacteria</taxon>
        <taxon>Bacillati</taxon>
        <taxon>Actinomycetota</taxon>
        <taxon>Candidatus Geothermincolia</taxon>
        <taxon>Candidatus Geothermincolales</taxon>
        <taxon>Candidatus Geothermincolaceae</taxon>
        <taxon>Candidatus Solincola</taxon>
    </lineage>
</organism>
<dbReference type="PANTHER" id="PTHR43146">
    <property type="entry name" value="CANCER-RELATED NUCLEOSIDE-TRIPHOSPHATASE"/>
    <property type="match status" value="1"/>
</dbReference>
<reference evidence="4 5" key="1">
    <citation type="journal article" date="2016" name="Nat. Commun.">
        <title>Thousands of microbial genomes shed light on interconnected biogeochemical processes in an aquifer system.</title>
        <authorList>
            <person name="Anantharaman K."/>
            <person name="Brown C.T."/>
            <person name="Hug L.A."/>
            <person name="Sharon I."/>
            <person name="Castelle C.J."/>
            <person name="Probst A.J."/>
            <person name="Thomas B.C."/>
            <person name="Singh A."/>
            <person name="Wilkins M.J."/>
            <person name="Karaoz U."/>
            <person name="Brodie E.L."/>
            <person name="Williams K.H."/>
            <person name="Hubbard S.S."/>
            <person name="Banfield J.F."/>
        </authorList>
    </citation>
    <scope>NUCLEOTIDE SEQUENCE [LARGE SCALE GENOMIC DNA]</scope>
</reference>
<dbReference type="PANTHER" id="PTHR43146:SF1">
    <property type="entry name" value="CANCER-RELATED NUCLEOSIDE-TRIPHOSPHATASE"/>
    <property type="match status" value="1"/>
</dbReference>